<proteinExistence type="predicted"/>
<dbReference type="InterPro" id="IPR055170">
    <property type="entry name" value="GFO_IDH_MocA-like_dom"/>
</dbReference>
<dbReference type="Gene3D" id="3.40.50.720">
    <property type="entry name" value="NAD(P)-binding Rossmann-like Domain"/>
    <property type="match status" value="1"/>
</dbReference>
<sequence length="399" mass="45348">MLRIGIIGYGRRISNMAKGLDIFDIPYKVAAVADPRCDIIQASNDPFLAGARFHKTADELLAGADELDGIMIGTRCNLHTEMAIKVAPTQLPLFLEKPVSITFDEVRRLHATYKDHTAPTVVSFPLRLSPVAQKVREIIESDQVGSVEQVVAFNDVGYGSVYFRSWYRNYEMDGGLWLQKFTHDVDYINYLLDARPHWVSAMNSRRVYGGDKPWDLQCNSCSEQETCPESPFVRFRSGFEGGRVRFAEEQVYRDDQFCVFSEGHELQDNGTCMLEYENGVQVSYTQNFFTRYRGARRGARLYGYRGIIEFNWSENYIKIFSHTSPVVETIDFSGDMPHFGGDRELSFDFLMAMRDRRPSRSPIDAGILSALTCLWARESANNRQGYEVVMPEAEAVAGS</sequence>
<reference evidence="3" key="1">
    <citation type="submission" date="2019-09" db="EMBL/GenBank/DDBJ databases">
        <title>Characterisation of the sponge microbiome using genome-centric metagenomics.</title>
        <authorList>
            <person name="Engelberts J.P."/>
            <person name="Robbins S.J."/>
            <person name="De Goeij J.M."/>
            <person name="Aranda M."/>
            <person name="Bell S.C."/>
            <person name="Webster N.S."/>
        </authorList>
    </citation>
    <scope>NUCLEOTIDE SEQUENCE</scope>
    <source>
        <strain evidence="3">SB0664_bin_27</strain>
    </source>
</reference>
<evidence type="ECO:0000259" key="2">
    <source>
        <dbReference type="Pfam" id="PF22725"/>
    </source>
</evidence>
<evidence type="ECO:0000313" key="3">
    <source>
        <dbReference type="EMBL" id="MXY94337.1"/>
    </source>
</evidence>
<evidence type="ECO:0000259" key="1">
    <source>
        <dbReference type="Pfam" id="PF01408"/>
    </source>
</evidence>
<feature type="domain" description="Gfo/Idh/MocA-like oxidoreductase N-terminal" evidence="1">
    <location>
        <begin position="2"/>
        <end position="118"/>
    </location>
</feature>
<dbReference type="Pfam" id="PF01408">
    <property type="entry name" value="GFO_IDH_MocA"/>
    <property type="match status" value="1"/>
</dbReference>
<comment type="caution">
    <text evidence="3">The sequence shown here is derived from an EMBL/GenBank/DDBJ whole genome shotgun (WGS) entry which is preliminary data.</text>
</comment>
<dbReference type="GO" id="GO:0000166">
    <property type="term" value="F:nucleotide binding"/>
    <property type="evidence" value="ECO:0007669"/>
    <property type="project" value="InterPro"/>
</dbReference>
<dbReference type="SUPFAM" id="SSF51735">
    <property type="entry name" value="NAD(P)-binding Rossmann-fold domains"/>
    <property type="match status" value="1"/>
</dbReference>
<dbReference type="AlphaFoldDB" id="A0A6B0YUP6"/>
<name>A0A6B0YUP6_9CHLR</name>
<dbReference type="InterPro" id="IPR000683">
    <property type="entry name" value="Gfo/Idh/MocA-like_OxRdtase_N"/>
</dbReference>
<gene>
    <name evidence="3" type="ORF">F4Y42_12925</name>
</gene>
<dbReference type="PANTHER" id="PTHR43377">
    <property type="entry name" value="BILIVERDIN REDUCTASE A"/>
    <property type="match status" value="1"/>
</dbReference>
<dbReference type="InterPro" id="IPR036291">
    <property type="entry name" value="NAD(P)-bd_dom_sf"/>
</dbReference>
<dbReference type="EMBL" id="VXRG01000107">
    <property type="protein sequence ID" value="MXY94337.1"/>
    <property type="molecule type" value="Genomic_DNA"/>
</dbReference>
<accession>A0A6B0YUP6</accession>
<dbReference type="PANTHER" id="PTHR43377:SF2">
    <property type="entry name" value="BINDING ROSSMANN FOLD OXIDOREDUCTASE, PUTATIVE (AFU_ORTHOLOGUE AFUA_4G00560)-RELATED"/>
    <property type="match status" value="1"/>
</dbReference>
<organism evidence="3">
    <name type="scientific">Caldilineaceae bacterium SB0664_bin_27</name>
    <dbReference type="NCBI Taxonomy" id="2605260"/>
    <lineage>
        <taxon>Bacteria</taxon>
        <taxon>Bacillati</taxon>
        <taxon>Chloroflexota</taxon>
        <taxon>Caldilineae</taxon>
        <taxon>Caldilineales</taxon>
        <taxon>Caldilineaceae</taxon>
    </lineage>
</organism>
<dbReference type="SUPFAM" id="SSF55347">
    <property type="entry name" value="Glyceraldehyde-3-phosphate dehydrogenase-like, C-terminal domain"/>
    <property type="match status" value="1"/>
</dbReference>
<protein>
    <submittedName>
        <fullName evidence="3">Gfo/Idh/MocA family oxidoreductase</fullName>
    </submittedName>
</protein>
<dbReference type="Gene3D" id="3.30.360.10">
    <property type="entry name" value="Dihydrodipicolinate Reductase, domain 2"/>
    <property type="match status" value="1"/>
</dbReference>
<dbReference type="InterPro" id="IPR051450">
    <property type="entry name" value="Gfo/Idh/MocA_Oxidoreductases"/>
</dbReference>
<dbReference type="Pfam" id="PF22725">
    <property type="entry name" value="GFO_IDH_MocA_C3"/>
    <property type="match status" value="1"/>
</dbReference>
<feature type="domain" description="GFO/IDH/MocA-like oxidoreductase" evidence="2">
    <location>
        <begin position="133"/>
        <end position="309"/>
    </location>
</feature>